<sequence length="232" mass="25421">MAIRVGVAWATHFDRPLWQQALQTSVRHTRLRYAYRAPSLFLQGMLNAGDDIQFVLCDEDLTSASLDPGICQDVDILYVASHGGLGTNGFSVALHALDWDLLTSNFGGRGPAVVVFDCCNLDDVKQPGWKTKWENSSLGTELRMVLGFRSAASVSKLASIRGRAFATMLRQFPVKDAWFGSMQAGAYYQTDEPLAIAFGDSDQDAQHTLDTLDIDNLPGPRTSATPTVKAKY</sequence>
<dbReference type="RefSeq" id="WP_344155721.1">
    <property type="nucleotide sequence ID" value="NZ_BAAANF010000016.1"/>
</dbReference>
<protein>
    <recommendedName>
        <fullName evidence="4">Caspase family protein</fullName>
    </recommendedName>
</protein>
<name>A0ABP4TZS9_9ACTN</name>
<evidence type="ECO:0008006" key="4">
    <source>
        <dbReference type="Google" id="ProtNLM"/>
    </source>
</evidence>
<reference evidence="3" key="1">
    <citation type="journal article" date="2019" name="Int. J. Syst. Evol. Microbiol.">
        <title>The Global Catalogue of Microorganisms (GCM) 10K type strain sequencing project: providing services to taxonomists for standard genome sequencing and annotation.</title>
        <authorList>
            <consortium name="The Broad Institute Genomics Platform"/>
            <consortium name="The Broad Institute Genome Sequencing Center for Infectious Disease"/>
            <person name="Wu L."/>
            <person name="Ma J."/>
        </authorList>
    </citation>
    <scope>NUCLEOTIDE SEQUENCE [LARGE SCALE GENOMIC DNA]</scope>
    <source>
        <strain evidence="3">JCM 14307</strain>
    </source>
</reference>
<proteinExistence type="predicted"/>
<keyword evidence="3" id="KW-1185">Reference proteome</keyword>
<evidence type="ECO:0000256" key="1">
    <source>
        <dbReference type="SAM" id="MobiDB-lite"/>
    </source>
</evidence>
<gene>
    <name evidence="2" type="ORF">GCM10009745_46880</name>
</gene>
<organism evidence="2 3">
    <name type="scientific">Kribbella yunnanensis</name>
    <dbReference type="NCBI Taxonomy" id="190194"/>
    <lineage>
        <taxon>Bacteria</taxon>
        <taxon>Bacillati</taxon>
        <taxon>Actinomycetota</taxon>
        <taxon>Actinomycetes</taxon>
        <taxon>Propionibacteriales</taxon>
        <taxon>Kribbellaceae</taxon>
        <taxon>Kribbella</taxon>
    </lineage>
</organism>
<evidence type="ECO:0000313" key="2">
    <source>
        <dbReference type="EMBL" id="GAA1695681.1"/>
    </source>
</evidence>
<evidence type="ECO:0000313" key="3">
    <source>
        <dbReference type="Proteomes" id="UP001500280"/>
    </source>
</evidence>
<comment type="caution">
    <text evidence="2">The sequence shown here is derived from an EMBL/GenBank/DDBJ whole genome shotgun (WGS) entry which is preliminary data.</text>
</comment>
<dbReference type="Pfam" id="PF19872">
    <property type="entry name" value="DUF6345"/>
    <property type="match status" value="1"/>
</dbReference>
<dbReference type="InterPro" id="IPR045926">
    <property type="entry name" value="DUF6345"/>
</dbReference>
<dbReference type="Proteomes" id="UP001500280">
    <property type="component" value="Unassembled WGS sequence"/>
</dbReference>
<accession>A0ABP4TZS9</accession>
<dbReference type="EMBL" id="BAAANF010000016">
    <property type="protein sequence ID" value="GAA1695681.1"/>
    <property type="molecule type" value="Genomic_DNA"/>
</dbReference>
<feature type="region of interest" description="Disordered" evidence="1">
    <location>
        <begin position="211"/>
        <end position="232"/>
    </location>
</feature>